<dbReference type="RefSeq" id="WP_158277757.1">
    <property type="nucleotide sequence ID" value="NZ_PVZG01000005.1"/>
</dbReference>
<dbReference type="SUPFAM" id="SSF46689">
    <property type="entry name" value="Homeodomain-like"/>
    <property type="match status" value="1"/>
</dbReference>
<gene>
    <name evidence="4" type="ORF">CLV70_10546</name>
</gene>
<organism evidence="4 5">
    <name type="scientific">Pseudosporangium ferrugineum</name>
    <dbReference type="NCBI Taxonomy" id="439699"/>
    <lineage>
        <taxon>Bacteria</taxon>
        <taxon>Bacillati</taxon>
        <taxon>Actinomycetota</taxon>
        <taxon>Actinomycetes</taxon>
        <taxon>Micromonosporales</taxon>
        <taxon>Micromonosporaceae</taxon>
        <taxon>Pseudosporangium</taxon>
    </lineage>
</organism>
<protein>
    <submittedName>
        <fullName evidence="4">TetR family transcriptional regulator</fullName>
    </submittedName>
</protein>
<proteinExistence type="predicted"/>
<dbReference type="InterPro" id="IPR050109">
    <property type="entry name" value="HTH-type_TetR-like_transc_reg"/>
</dbReference>
<evidence type="ECO:0000256" key="2">
    <source>
        <dbReference type="PROSITE-ProRule" id="PRU00335"/>
    </source>
</evidence>
<dbReference type="Pfam" id="PF00440">
    <property type="entry name" value="TetR_N"/>
    <property type="match status" value="1"/>
</dbReference>
<dbReference type="Proteomes" id="UP000239209">
    <property type="component" value="Unassembled WGS sequence"/>
</dbReference>
<dbReference type="InterPro" id="IPR001647">
    <property type="entry name" value="HTH_TetR"/>
</dbReference>
<evidence type="ECO:0000259" key="3">
    <source>
        <dbReference type="PROSITE" id="PS50977"/>
    </source>
</evidence>
<accession>A0A2T0S8X3</accession>
<dbReference type="InterPro" id="IPR009057">
    <property type="entry name" value="Homeodomain-like_sf"/>
</dbReference>
<feature type="domain" description="HTH tetR-type" evidence="3">
    <location>
        <begin position="3"/>
        <end position="63"/>
    </location>
</feature>
<dbReference type="Gene3D" id="1.10.357.10">
    <property type="entry name" value="Tetracycline Repressor, domain 2"/>
    <property type="match status" value="1"/>
</dbReference>
<sequence length="185" mass="20087">MARVAERTILDATIACIVEKGYVGATTRLIAAAAGVNELTLFRRFGDKRNLVIAAVHAQISRFGMRDTQPTGDLHADLLRILEFYHHAFVANGRLILALIVEASRDPGLAAVIREPLTVLAEIEDLLLHYQKAGQLIVEPPLRARNALIGPVLAHALNAQLDVGAEAPAQPRELLEGFLRGHGSR</sequence>
<comment type="caution">
    <text evidence="4">The sequence shown here is derived from an EMBL/GenBank/DDBJ whole genome shotgun (WGS) entry which is preliminary data.</text>
</comment>
<dbReference type="Gene3D" id="1.10.10.60">
    <property type="entry name" value="Homeodomain-like"/>
    <property type="match status" value="1"/>
</dbReference>
<dbReference type="AlphaFoldDB" id="A0A2T0S8X3"/>
<evidence type="ECO:0000313" key="4">
    <source>
        <dbReference type="EMBL" id="PRY29878.1"/>
    </source>
</evidence>
<dbReference type="GO" id="GO:0000976">
    <property type="term" value="F:transcription cis-regulatory region binding"/>
    <property type="evidence" value="ECO:0007669"/>
    <property type="project" value="TreeGrafter"/>
</dbReference>
<keyword evidence="5" id="KW-1185">Reference proteome</keyword>
<dbReference type="InterPro" id="IPR036271">
    <property type="entry name" value="Tet_transcr_reg_TetR-rel_C_sf"/>
</dbReference>
<dbReference type="PANTHER" id="PTHR30055:SF226">
    <property type="entry name" value="HTH-TYPE TRANSCRIPTIONAL REGULATOR PKSA"/>
    <property type="match status" value="1"/>
</dbReference>
<dbReference type="PROSITE" id="PS50977">
    <property type="entry name" value="HTH_TETR_2"/>
    <property type="match status" value="1"/>
</dbReference>
<dbReference type="SUPFAM" id="SSF48498">
    <property type="entry name" value="Tetracyclin repressor-like, C-terminal domain"/>
    <property type="match status" value="1"/>
</dbReference>
<keyword evidence="1 2" id="KW-0238">DNA-binding</keyword>
<dbReference type="OrthoDB" id="3472897at2"/>
<dbReference type="PANTHER" id="PTHR30055">
    <property type="entry name" value="HTH-TYPE TRANSCRIPTIONAL REGULATOR RUTR"/>
    <property type="match status" value="1"/>
</dbReference>
<reference evidence="4 5" key="1">
    <citation type="submission" date="2018-03" db="EMBL/GenBank/DDBJ databases">
        <title>Genomic Encyclopedia of Archaeal and Bacterial Type Strains, Phase II (KMG-II): from individual species to whole genera.</title>
        <authorList>
            <person name="Goeker M."/>
        </authorList>
    </citation>
    <scope>NUCLEOTIDE SEQUENCE [LARGE SCALE GENOMIC DNA]</scope>
    <source>
        <strain evidence="4 5">DSM 45348</strain>
    </source>
</reference>
<evidence type="ECO:0000313" key="5">
    <source>
        <dbReference type="Proteomes" id="UP000239209"/>
    </source>
</evidence>
<feature type="DNA-binding region" description="H-T-H motif" evidence="2">
    <location>
        <begin position="26"/>
        <end position="45"/>
    </location>
</feature>
<dbReference type="GO" id="GO:0003700">
    <property type="term" value="F:DNA-binding transcription factor activity"/>
    <property type="evidence" value="ECO:0007669"/>
    <property type="project" value="TreeGrafter"/>
</dbReference>
<evidence type="ECO:0000256" key="1">
    <source>
        <dbReference type="ARBA" id="ARBA00023125"/>
    </source>
</evidence>
<dbReference type="EMBL" id="PVZG01000005">
    <property type="protein sequence ID" value="PRY29878.1"/>
    <property type="molecule type" value="Genomic_DNA"/>
</dbReference>
<dbReference type="PRINTS" id="PR00455">
    <property type="entry name" value="HTHTETR"/>
</dbReference>
<name>A0A2T0S8X3_9ACTN</name>